<evidence type="ECO:0000256" key="1">
    <source>
        <dbReference type="ARBA" id="ARBA00022723"/>
    </source>
</evidence>
<dbReference type="Gene3D" id="3.40.630.10">
    <property type="entry name" value="Zn peptidases"/>
    <property type="match status" value="1"/>
</dbReference>
<gene>
    <name evidence="4" type="ORF">SE17_37425</name>
</gene>
<keyword evidence="2" id="KW-0378">Hydrolase</keyword>
<dbReference type="SUPFAM" id="SSF53187">
    <property type="entry name" value="Zn-dependent exopeptidases"/>
    <property type="match status" value="1"/>
</dbReference>
<sequence>MTHSNYAAVVMQRCDALAACTEEPGRITRPFATPAMARANALVAGWMREAGMDVRQDAIGNMVGRYPASMPDAPTLLLGSHLDSVRDAGRYDGPLGVLAALAAVQQLHDAGARLPFAIELYAFADEEGVRFHSTYLGSSAVA</sequence>
<dbReference type="Proteomes" id="UP000050509">
    <property type="component" value="Unassembled WGS sequence"/>
</dbReference>
<keyword evidence="1" id="KW-0479">Metal-binding</keyword>
<keyword evidence="5" id="KW-1185">Reference proteome</keyword>
<comment type="caution">
    <text evidence="4">The sequence shown here is derived from an EMBL/GenBank/DDBJ whole genome shotgun (WGS) entry which is preliminary data.</text>
</comment>
<accession>A0A0P9CZJ9</accession>
<name>A0A0P9CZJ9_9CHLR</name>
<feature type="domain" description="Peptidase M28" evidence="3">
    <location>
        <begin position="61"/>
        <end position="141"/>
    </location>
</feature>
<dbReference type="PANTHER" id="PTHR32494:SF19">
    <property type="entry name" value="ALLANTOATE DEIMINASE-RELATED"/>
    <property type="match status" value="1"/>
</dbReference>
<dbReference type="AlphaFoldDB" id="A0A0P9CZJ9"/>
<dbReference type="PANTHER" id="PTHR32494">
    <property type="entry name" value="ALLANTOATE DEIMINASE-RELATED"/>
    <property type="match status" value="1"/>
</dbReference>
<proteinExistence type="predicted"/>
<evidence type="ECO:0000259" key="3">
    <source>
        <dbReference type="Pfam" id="PF04389"/>
    </source>
</evidence>
<dbReference type="GO" id="GO:0016813">
    <property type="term" value="F:hydrolase activity, acting on carbon-nitrogen (but not peptide) bonds, in linear amidines"/>
    <property type="evidence" value="ECO:0007669"/>
    <property type="project" value="InterPro"/>
</dbReference>
<dbReference type="InterPro" id="IPR010158">
    <property type="entry name" value="Amidase_Cbmase"/>
</dbReference>
<feature type="non-terminal residue" evidence="4">
    <location>
        <position position="142"/>
    </location>
</feature>
<organism evidence="4 5">
    <name type="scientific">Kouleothrix aurantiaca</name>
    <dbReference type="NCBI Taxonomy" id="186479"/>
    <lineage>
        <taxon>Bacteria</taxon>
        <taxon>Bacillati</taxon>
        <taxon>Chloroflexota</taxon>
        <taxon>Chloroflexia</taxon>
        <taxon>Chloroflexales</taxon>
        <taxon>Roseiflexineae</taxon>
        <taxon>Roseiflexaceae</taxon>
        <taxon>Kouleothrix</taxon>
    </lineage>
</organism>
<dbReference type="PATRIC" id="fig|186479.3.peg.5223"/>
<dbReference type="EMBL" id="LJCR01002560">
    <property type="protein sequence ID" value="KPV48558.1"/>
    <property type="molecule type" value="Genomic_DNA"/>
</dbReference>
<evidence type="ECO:0000313" key="4">
    <source>
        <dbReference type="EMBL" id="KPV48558.1"/>
    </source>
</evidence>
<dbReference type="InterPro" id="IPR007484">
    <property type="entry name" value="Peptidase_M28"/>
</dbReference>
<evidence type="ECO:0000256" key="2">
    <source>
        <dbReference type="ARBA" id="ARBA00022801"/>
    </source>
</evidence>
<dbReference type="GO" id="GO:0046872">
    <property type="term" value="F:metal ion binding"/>
    <property type="evidence" value="ECO:0007669"/>
    <property type="project" value="UniProtKB-KW"/>
</dbReference>
<dbReference type="Pfam" id="PF04389">
    <property type="entry name" value="Peptidase_M28"/>
    <property type="match status" value="1"/>
</dbReference>
<reference evidence="4 5" key="1">
    <citation type="submission" date="2015-09" db="EMBL/GenBank/DDBJ databases">
        <title>Draft genome sequence of Kouleothrix aurantiaca JCM 19913.</title>
        <authorList>
            <person name="Hemp J."/>
        </authorList>
    </citation>
    <scope>NUCLEOTIDE SEQUENCE [LARGE SCALE GENOMIC DNA]</scope>
    <source>
        <strain evidence="4 5">COM-B</strain>
    </source>
</reference>
<evidence type="ECO:0000313" key="5">
    <source>
        <dbReference type="Proteomes" id="UP000050509"/>
    </source>
</evidence>
<protein>
    <recommendedName>
        <fullName evidence="3">Peptidase M28 domain-containing protein</fullName>
    </recommendedName>
</protein>